<proteinExistence type="predicted"/>
<reference evidence="2 3" key="1">
    <citation type="submission" date="2019-04" db="EMBL/GenBank/DDBJ databases">
        <title>Friends and foes A comparative genomics study of 23 Aspergillus species from section Flavi.</title>
        <authorList>
            <consortium name="DOE Joint Genome Institute"/>
            <person name="Kjaerbolling I."/>
            <person name="Vesth T."/>
            <person name="Frisvad J.C."/>
            <person name="Nybo J.L."/>
            <person name="Theobald S."/>
            <person name="Kildgaard S."/>
            <person name="Isbrandt T."/>
            <person name="Kuo A."/>
            <person name="Sato A."/>
            <person name="Lyhne E.K."/>
            <person name="Kogle M.E."/>
            <person name="Wiebenga A."/>
            <person name="Kun R.S."/>
            <person name="Lubbers R.J."/>
            <person name="Makela M.R."/>
            <person name="Barry K."/>
            <person name="Chovatia M."/>
            <person name="Clum A."/>
            <person name="Daum C."/>
            <person name="Haridas S."/>
            <person name="He G."/>
            <person name="LaButti K."/>
            <person name="Lipzen A."/>
            <person name="Mondo S."/>
            <person name="Riley R."/>
            <person name="Salamov A."/>
            <person name="Simmons B.A."/>
            <person name="Magnuson J.K."/>
            <person name="Henrissat B."/>
            <person name="Mortensen U.H."/>
            <person name="Larsen T.O."/>
            <person name="Devries R.P."/>
            <person name="Grigoriev I.V."/>
            <person name="Machida M."/>
            <person name="Baker S.E."/>
            <person name="Andersen M.R."/>
        </authorList>
    </citation>
    <scope>NUCLEOTIDE SEQUENCE [LARGE SCALE GENOMIC DNA]</scope>
    <source>
        <strain evidence="2 3">CBS 117626</strain>
    </source>
</reference>
<evidence type="ECO:0000256" key="1">
    <source>
        <dbReference type="SAM" id="SignalP"/>
    </source>
</evidence>
<sequence length="89" mass="9866">MIASLCVSMFQTLSFAIHGLSEPLVTVSASFRFQTPNLGSFIQILTFHPWDCIITSRLGERQGYIPYRGSDYSAVWAFNAATNDSCRPG</sequence>
<gene>
    <name evidence="2" type="ORF">BDV40DRAFT_282508</name>
</gene>
<evidence type="ECO:0000313" key="3">
    <source>
        <dbReference type="Proteomes" id="UP000326950"/>
    </source>
</evidence>
<evidence type="ECO:0008006" key="4">
    <source>
        <dbReference type="Google" id="ProtNLM"/>
    </source>
</evidence>
<keyword evidence="1" id="KW-0732">Signal</keyword>
<dbReference type="EMBL" id="ML738790">
    <property type="protein sequence ID" value="KAE8155935.1"/>
    <property type="molecule type" value="Genomic_DNA"/>
</dbReference>
<evidence type="ECO:0000313" key="2">
    <source>
        <dbReference type="EMBL" id="KAE8155935.1"/>
    </source>
</evidence>
<organism evidence="2 3">
    <name type="scientific">Aspergillus tamarii</name>
    <dbReference type="NCBI Taxonomy" id="41984"/>
    <lineage>
        <taxon>Eukaryota</taxon>
        <taxon>Fungi</taxon>
        <taxon>Dikarya</taxon>
        <taxon>Ascomycota</taxon>
        <taxon>Pezizomycotina</taxon>
        <taxon>Eurotiomycetes</taxon>
        <taxon>Eurotiomycetidae</taxon>
        <taxon>Eurotiales</taxon>
        <taxon>Aspergillaceae</taxon>
        <taxon>Aspergillus</taxon>
        <taxon>Aspergillus subgen. Circumdati</taxon>
    </lineage>
</organism>
<accession>A0A5N6UBI4</accession>
<protein>
    <recommendedName>
        <fullName evidence="4">Secreted protein</fullName>
    </recommendedName>
</protein>
<dbReference type="Proteomes" id="UP000326950">
    <property type="component" value="Unassembled WGS sequence"/>
</dbReference>
<feature type="signal peptide" evidence="1">
    <location>
        <begin position="1"/>
        <end position="16"/>
    </location>
</feature>
<name>A0A5N6UBI4_ASPTM</name>
<dbReference type="AlphaFoldDB" id="A0A5N6UBI4"/>
<feature type="chain" id="PRO_5024820697" description="Secreted protein" evidence="1">
    <location>
        <begin position="17"/>
        <end position="89"/>
    </location>
</feature>
<keyword evidence="3" id="KW-1185">Reference proteome</keyword>